<dbReference type="InterPro" id="IPR050739">
    <property type="entry name" value="MFP"/>
</dbReference>
<dbReference type="Gene3D" id="2.40.30.170">
    <property type="match status" value="1"/>
</dbReference>
<organism evidence="14 15">
    <name type="scientific">Sulfurivirga caldicuralii</name>
    <dbReference type="NCBI Taxonomy" id="364032"/>
    <lineage>
        <taxon>Bacteria</taxon>
        <taxon>Pseudomonadati</taxon>
        <taxon>Pseudomonadota</taxon>
        <taxon>Gammaproteobacteria</taxon>
        <taxon>Thiotrichales</taxon>
        <taxon>Piscirickettsiaceae</taxon>
        <taxon>Sulfurivirga</taxon>
    </lineage>
</organism>
<dbReference type="EMBL" id="FSRE01000005">
    <property type="protein sequence ID" value="SIO19058.1"/>
    <property type="molecule type" value="Genomic_DNA"/>
</dbReference>
<dbReference type="InterPro" id="IPR058982">
    <property type="entry name" value="Beta-barrel_AprE"/>
</dbReference>
<dbReference type="GO" id="GO:0009306">
    <property type="term" value="P:protein secretion"/>
    <property type="evidence" value="ECO:0007669"/>
    <property type="project" value="InterPro"/>
</dbReference>
<dbReference type="Gene3D" id="2.40.50.100">
    <property type="match status" value="1"/>
</dbReference>
<evidence type="ECO:0000256" key="2">
    <source>
        <dbReference type="ARBA" id="ARBA00009477"/>
    </source>
</evidence>
<dbReference type="InterPro" id="IPR058781">
    <property type="entry name" value="HH_AprE-like"/>
</dbReference>
<dbReference type="AlphaFoldDB" id="A0A1N6HGS4"/>
<keyword evidence="7 9" id="KW-1133">Transmembrane helix</keyword>
<keyword evidence="14" id="KW-0645">Protease</keyword>
<dbReference type="NCBIfam" id="TIGR01843">
    <property type="entry name" value="type_I_hlyD"/>
    <property type="match status" value="1"/>
</dbReference>
<dbReference type="PANTHER" id="PTHR30386">
    <property type="entry name" value="MEMBRANE FUSION SUBUNIT OF EMRAB-TOLC MULTIDRUG EFFLUX PUMP"/>
    <property type="match status" value="1"/>
</dbReference>
<evidence type="ECO:0000256" key="7">
    <source>
        <dbReference type="ARBA" id="ARBA00022989"/>
    </source>
</evidence>
<comment type="subcellular location">
    <subcellularLocation>
        <location evidence="1 9">Cell inner membrane</location>
        <topology evidence="1 9">Single-pass membrane protein</topology>
    </subcellularLocation>
</comment>
<evidence type="ECO:0000256" key="4">
    <source>
        <dbReference type="ARBA" id="ARBA00022475"/>
    </source>
</evidence>
<sequence length="500" mass="54914">MQKNSALNPTTQPDTPAKQAENTAAETQGAAPGAENAPHEAEVETKTGAEKNQASPPLPDTQDKLPKARKVEDEPEHVTQAEHHLPREAHRFMRIGLLMLLILFGGFAFWAATMPLDAGVPAPGTVIVKGKPKVISHLYGGTVKAIHVQDLQPVKQGEVLIELDDTQARADYDSLLKQYVAALAEKSRLEAEQKGLDHIDFPEELKQYGAQGEADLQMAHQQALFASRRAAMQAKLNVYRQTEYSAKADAESKREQLKLVEEQLKGMKSLADEGYVARDKYLELQRRALELRNAIARAEDQARNAHLNAQNEIEQARKEVATQLAETSQKLAVLREKLLAAKDKLDAMVIRAPVSGRINALNVHTIGSAIRPGEPLMEIIPGGAPLVIEVHVPSNMIDRVKPGQKADVQLQNYAIDAPVAIEGEVVSVSADLIKTKDTNTPPYYIAYVVLTEKGRNELGADKPLMPGMPASVVIKTGERTLLEYIVHPLLRRIHMALTEE</sequence>
<comment type="similarity">
    <text evidence="2 9">Belongs to the membrane fusion protein (MFP) (TC 8.A.1) family.</text>
</comment>
<protein>
    <recommendedName>
        <fullName evidence="9">Membrane fusion protein (MFP) family protein</fullName>
    </recommendedName>
</protein>
<dbReference type="Pfam" id="PF25994">
    <property type="entry name" value="HH_AprE"/>
    <property type="match status" value="1"/>
</dbReference>
<evidence type="ECO:0000259" key="13">
    <source>
        <dbReference type="Pfam" id="PF26002"/>
    </source>
</evidence>
<evidence type="ECO:0000256" key="10">
    <source>
        <dbReference type="SAM" id="Coils"/>
    </source>
</evidence>
<evidence type="ECO:0000313" key="14">
    <source>
        <dbReference type="EMBL" id="SIO19058.1"/>
    </source>
</evidence>
<dbReference type="Pfam" id="PF26002">
    <property type="entry name" value="Beta-barrel_AprE"/>
    <property type="match status" value="1"/>
</dbReference>
<keyword evidence="3 9" id="KW-0813">Transport</keyword>
<evidence type="ECO:0000256" key="11">
    <source>
        <dbReference type="SAM" id="MobiDB-lite"/>
    </source>
</evidence>
<feature type="region of interest" description="Disordered" evidence="11">
    <location>
        <begin position="1"/>
        <end position="83"/>
    </location>
</feature>
<proteinExistence type="inferred from homology"/>
<feature type="domain" description="AprE-like long alpha-helical hairpin" evidence="12">
    <location>
        <begin position="168"/>
        <end position="344"/>
    </location>
</feature>
<feature type="domain" description="AprE-like beta-barrel" evidence="13">
    <location>
        <begin position="386"/>
        <end position="477"/>
    </location>
</feature>
<keyword evidence="6 9" id="KW-0812">Transmembrane</keyword>
<dbReference type="RefSeq" id="WP_074201959.1">
    <property type="nucleotide sequence ID" value="NZ_FSRE01000005.1"/>
</dbReference>
<gene>
    <name evidence="14" type="ORF">SAMN05443662_1685</name>
</gene>
<dbReference type="GO" id="GO:0005886">
    <property type="term" value="C:plasma membrane"/>
    <property type="evidence" value="ECO:0007669"/>
    <property type="project" value="UniProtKB-SubCell"/>
</dbReference>
<feature type="transmembrane region" description="Helical" evidence="9">
    <location>
        <begin position="92"/>
        <end position="112"/>
    </location>
</feature>
<feature type="compositionally biased region" description="Polar residues" evidence="11">
    <location>
        <begin position="1"/>
        <end position="26"/>
    </location>
</feature>
<dbReference type="PRINTS" id="PR01490">
    <property type="entry name" value="RTXTOXIND"/>
</dbReference>
<keyword evidence="10" id="KW-0175">Coiled coil</keyword>
<evidence type="ECO:0000256" key="1">
    <source>
        <dbReference type="ARBA" id="ARBA00004377"/>
    </source>
</evidence>
<dbReference type="PROSITE" id="PS00543">
    <property type="entry name" value="HLYD_FAMILY"/>
    <property type="match status" value="1"/>
</dbReference>
<evidence type="ECO:0000256" key="5">
    <source>
        <dbReference type="ARBA" id="ARBA00022519"/>
    </source>
</evidence>
<keyword evidence="14" id="KW-0378">Hydrolase</keyword>
<feature type="coiled-coil region" evidence="10">
    <location>
        <begin position="250"/>
        <end position="344"/>
    </location>
</feature>
<keyword evidence="4 9" id="KW-1003">Cell membrane</keyword>
<keyword evidence="8 9" id="KW-0472">Membrane</keyword>
<evidence type="ECO:0000313" key="15">
    <source>
        <dbReference type="Proteomes" id="UP000198461"/>
    </source>
</evidence>
<dbReference type="GO" id="GO:0008233">
    <property type="term" value="F:peptidase activity"/>
    <property type="evidence" value="ECO:0007669"/>
    <property type="project" value="UniProtKB-KW"/>
</dbReference>
<dbReference type="PANTHER" id="PTHR30386:SF17">
    <property type="entry name" value="ALKALINE PROTEASE SECRETION PROTEIN APRE"/>
    <property type="match status" value="1"/>
</dbReference>
<dbReference type="Proteomes" id="UP000198461">
    <property type="component" value="Unassembled WGS sequence"/>
</dbReference>
<reference evidence="14 15" key="1">
    <citation type="submission" date="2016-11" db="EMBL/GenBank/DDBJ databases">
        <authorList>
            <person name="Jaros S."/>
            <person name="Januszkiewicz K."/>
            <person name="Wedrychowicz H."/>
        </authorList>
    </citation>
    <scope>NUCLEOTIDE SEQUENCE [LARGE SCALE GENOMIC DNA]</scope>
    <source>
        <strain evidence="14 15">DSM 17737</strain>
    </source>
</reference>
<name>A0A1N6HGS4_9GAMM</name>
<dbReference type="OrthoDB" id="9775513at2"/>
<evidence type="ECO:0000259" key="12">
    <source>
        <dbReference type="Pfam" id="PF25994"/>
    </source>
</evidence>
<accession>A0A1N6HGS4</accession>
<dbReference type="STRING" id="364032.SAMN05443662_1685"/>
<evidence type="ECO:0000256" key="3">
    <source>
        <dbReference type="ARBA" id="ARBA00022448"/>
    </source>
</evidence>
<feature type="compositionally biased region" description="Basic and acidic residues" evidence="11">
    <location>
        <begin position="61"/>
        <end position="83"/>
    </location>
</feature>
<keyword evidence="5 9" id="KW-0997">Cell inner membrane</keyword>
<dbReference type="InterPro" id="IPR010129">
    <property type="entry name" value="T1SS_HlyD"/>
</dbReference>
<dbReference type="GO" id="GO:0006508">
    <property type="term" value="P:proteolysis"/>
    <property type="evidence" value="ECO:0007669"/>
    <property type="project" value="UniProtKB-KW"/>
</dbReference>
<evidence type="ECO:0000256" key="6">
    <source>
        <dbReference type="ARBA" id="ARBA00022692"/>
    </source>
</evidence>
<dbReference type="InterPro" id="IPR006144">
    <property type="entry name" value="Secretion_HlyD_CS"/>
</dbReference>
<evidence type="ECO:0000256" key="9">
    <source>
        <dbReference type="RuleBase" id="RU365093"/>
    </source>
</evidence>
<feature type="compositionally biased region" description="Basic and acidic residues" evidence="11">
    <location>
        <begin position="37"/>
        <end position="49"/>
    </location>
</feature>
<evidence type="ECO:0000256" key="8">
    <source>
        <dbReference type="ARBA" id="ARBA00023136"/>
    </source>
</evidence>
<keyword evidence="15" id="KW-1185">Reference proteome</keyword>